<dbReference type="AlphaFoldDB" id="A0A024H7Q7"/>
<dbReference type="SUPFAM" id="SSF51679">
    <property type="entry name" value="Bacterial luciferase-like"/>
    <property type="match status" value="1"/>
</dbReference>
<keyword evidence="2 6" id="KW-0288">FMN</keyword>
<reference evidence="9" key="1">
    <citation type="journal article" date="2014" name="Genome Announc.">
        <title>Genome Sequence of Arthrobacter siccitolerans 4J27, a Xeroprotectant-Producing Desiccation-Tolerant Microorganism.</title>
        <authorList>
            <person name="Manzanera M."/>
            <person name="Santa-Cruz-Calvo L."/>
            <person name="Vilchez J.I."/>
            <person name="Garcia-Fontana C."/>
            <person name="Silva-Castro G.A."/>
            <person name="Calvo C."/>
            <person name="Gonzalez-Lopez J."/>
        </authorList>
    </citation>
    <scope>NUCLEOTIDE SEQUENCE [LARGE SCALE GENOMIC DNA]</scope>
    <source>
        <strain evidence="9">4J27</strain>
    </source>
</reference>
<evidence type="ECO:0000313" key="9">
    <source>
        <dbReference type="Proteomes" id="UP000035722"/>
    </source>
</evidence>
<keyword evidence="1 6" id="KW-0285">Flavoprotein</keyword>
<name>A0A024H7Q7_9MICC</name>
<dbReference type="InterPro" id="IPR036661">
    <property type="entry name" value="Luciferase-like_sf"/>
</dbReference>
<feature type="binding site" evidence="6">
    <location>
        <position position="150"/>
    </location>
    <ligand>
        <name>FMN</name>
        <dbReference type="ChEBI" id="CHEBI:58210"/>
    </ligand>
</feature>
<dbReference type="PIRSF" id="PIRSF000337">
    <property type="entry name" value="NTA_MOA"/>
    <property type="match status" value="1"/>
</dbReference>
<dbReference type="Pfam" id="PF00296">
    <property type="entry name" value="Bac_luciferase"/>
    <property type="match status" value="1"/>
</dbReference>
<evidence type="ECO:0000256" key="1">
    <source>
        <dbReference type="ARBA" id="ARBA00022630"/>
    </source>
</evidence>
<keyword evidence="4 8" id="KW-0503">Monooxygenase</keyword>
<sequence>MTVKQMILGMELGNLSGTQPDSWRAPGVDPVEYLDYDTRIRYAQAAERGKLQFLFFPNGPYHEVKDFEHYGPDMTPDVMIHMAILARATDRIGFVASASTTYNHPYSLAQQLKTVDYISHGRAAWNAVASGYPDVAANYGSEVLSGEDRYGRARESIELVQSLWASWGREAWVHDQETGEYTRPGEVAPVSFEGKYVNSRGPLYIPPSEQGQPVIVQSGLGDNSFALAGRYADLAVGLASSIEEAGACRETIRRYAAEAGRDPDEVKYVAGFSPTIGPTKREALDRRASLVASRLPQWLPQLGELLGVPLSMADLDRVLQPSEFGALRAPNPDAPGWIQARSIRAHALASEGWSVRDILAQGVFAEHPTKVGTATEAADHMQEWFESGAIDGFWLCIDVYRDGIDAFVDQVIPILQDRGLFHRDYEGTTLREHLGARDQYGPDYRVAQTAKPQPVLTHLAGRP</sequence>
<dbReference type="OrthoDB" id="3265338at2"/>
<comment type="caution">
    <text evidence="8">The sequence shown here is derived from an EMBL/GenBank/DDBJ whole genome shotgun (WGS) entry which is preliminary data.</text>
</comment>
<keyword evidence="9" id="KW-1185">Reference proteome</keyword>
<evidence type="ECO:0000256" key="5">
    <source>
        <dbReference type="ARBA" id="ARBA00033748"/>
    </source>
</evidence>
<keyword evidence="3" id="KW-0560">Oxidoreductase</keyword>
<evidence type="ECO:0000256" key="3">
    <source>
        <dbReference type="ARBA" id="ARBA00023002"/>
    </source>
</evidence>
<evidence type="ECO:0000256" key="6">
    <source>
        <dbReference type="PIRSR" id="PIRSR000337-1"/>
    </source>
</evidence>
<dbReference type="InterPro" id="IPR051260">
    <property type="entry name" value="Diverse_substr_monoxygenases"/>
</dbReference>
<feature type="domain" description="Luciferase-like" evidence="7">
    <location>
        <begin position="27"/>
        <end position="389"/>
    </location>
</feature>
<dbReference type="RefSeq" id="WP_050057015.1">
    <property type="nucleotide sequence ID" value="NZ_CAQI01000059.1"/>
</dbReference>
<evidence type="ECO:0000256" key="4">
    <source>
        <dbReference type="ARBA" id="ARBA00023033"/>
    </source>
</evidence>
<organism evidence="8 9">
    <name type="scientific">Pseudarthrobacter siccitolerans</name>
    <dbReference type="NCBI Taxonomy" id="861266"/>
    <lineage>
        <taxon>Bacteria</taxon>
        <taxon>Bacillati</taxon>
        <taxon>Actinomycetota</taxon>
        <taxon>Actinomycetes</taxon>
        <taxon>Micrococcales</taxon>
        <taxon>Micrococcaceae</taxon>
        <taxon>Pseudarthrobacter</taxon>
    </lineage>
</organism>
<dbReference type="EMBL" id="CAQI01000059">
    <property type="protein sequence ID" value="CCQ48205.1"/>
    <property type="molecule type" value="Genomic_DNA"/>
</dbReference>
<dbReference type="STRING" id="861266.ARTSIC4J27_4207"/>
<dbReference type="GO" id="GO:0004497">
    <property type="term" value="F:monooxygenase activity"/>
    <property type="evidence" value="ECO:0007669"/>
    <property type="project" value="UniProtKB-KW"/>
</dbReference>
<protein>
    <submittedName>
        <fullName evidence="8">Nitrilotriacetate monooxygenase</fullName>
    </submittedName>
</protein>
<proteinExistence type="inferred from homology"/>
<evidence type="ECO:0000313" key="8">
    <source>
        <dbReference type="EMBL" id="CCQ48205.1"/>
    </source>
</evidence>
<dbReference type="Gene3D" id="3.20.20.30">
    <property type="entry name" value="Luciferase-like domain"/>
    <property type="match status" value="1"/>
</dbReference>
<evidence type="ECO:0000259" key="7">
    <source>
        <dbReference type="Pfam" id="PF00296"/>
    </source>
</evidence>
<gene>
    <name evidence="8" type="ORF">ARTSIC4J27_4207</name>
</gene>
<evidence type="ECO:0000256" key="2">
    <source>
        <dbReference type="ARBA" id="ARBA00022643"/>
    </source>
</evidence>
<accession>A0A024H7Q7</accession>
<dbReference type="PANTHER" id="PTHR30011">
    <property type="entry name" value="ALKANESULFONATE MONOOXYGENASE-RELATED"/>
    <property type="match status" value="1"/>
</dbReference>
<dbReference type="PANTHER" id="PTHR30011:SF16">
    <property type="entry name" value="C2H2 FINGER DOMAIN TRANSCRIPTION FACTOR (EUROFUNG)-RELATED"/>
    <property type="match status" value="1"/>
</dbReference>
<dbReference type="Proteomes" id="UP000035722">
    <property type="component" value="Unassembled WGS sequence"/>
</dbReference>
<comment type="similarity">
    <text evidence="5">Belongs to the NtaA/SnaA/DszA monooxygenase family.</text>
</comment>
<dbReference type="GO" id="GO:0016705">
    <property type="term" value="F:oxidoreductase activity, acting on paired donors, with incorporation or reduction of molecular oxygen"/>
    <property type="evidence" value="ECO:0007669"/>
    <property type="project" value="InterPro"/>
</dbReference>
<dbReference type="NCBIfam" id="TIGR03860">
    <property type="entry name" value="FMN_nitrolo"/>
    <property type="match status" value="1"/>
</dbReference>
<dbReference type="InterPro" id="IPR016215">
    <property type="entry name" value="NTA_MOA"/>
</dbReference>
<dbReference type="InterPro" id="IPR011251">
    <property type="entry name" value="Luciferase-like_dom"/>
</dbReference>